<dbReference type="InterPro" id="IPR006260">
    <property type="entry name" value="TonB/TolA_C"/>
</dbReference>
<comment type="caution">
    <text evidence="12">The sequence shown here is derived from an EMBL/GenBank/DDBJ whole genome shotgun (WGS) entry which is preliminary data.</text>
</comment>
<dbReference type="PRINTS" id="PR01217">
    <property type="entry name" value="PRICHEXTENSN"/>
</dbReference>
<comment type="subcellular location">
    <subcellularLocation>
        <location evidence="1">Cell inner membrane</location>
        <topology evidence="1">Single-pass membrane protein</topology>
        <orientation evidence="1">Periplasmic side</orientation>
    </subcellularLocation>
</comment>
<evidence type="ECO:0000256" key="6">
    <source>
        <dbReference type="ARBA" id="ARBA00022692"/>
    </source>
</evidence>
<feature type="region of interest" description="Disordered" evidence="10">
    <location>
        <begin position="82"/>
        <end position="102"/>
    </location>
</feature>
<dbReference type="PANTHER" id="PTHR33446:SF2">
    <property type="entry name" value="PROTEIN TONB"/>
    <property type="match status" value="1"/>
</dbReference>
<evidence type="ECO:0000256" key="10">
    <source>
        <dbReference type="SAM" id="MobiDB-lite"/>
    </source>
</evidence>
<proteinExistence type="inferred from homology"/>
<dbReference type="SUPFAM" id="SSF74653">
    <property type="entry name" value="TolA/TonB C-terminal domain"/>
    <property type="match status" value="1"/>
</dbReference>
<dbReference type="PROSITE" id="PS52015">
    <property type="entry name" value="TONB_CTD"/>
    <property type="match status" value="1"/>
</dbReference>
<accession>A0ABW7EK01</accession>
<comment type="similarity">
    <text evidence="2">Belongs to the TonB family.</text>
</comment>
<protein>
    <submittedName>
        <fullName evidence="12">Energy transducer TonB</fullName>
    </submittedName>
</protein>
<feature type="domain" description="TonB C-terminal" evidence="11">
    <location>
        <begin position="157"/>
        <end position="246"/>
    </location>
</feature>
<dbReference type="Gene3D" id="3.30.1150.10">
    <property type="match status" value="1"/>
</dbReference>
<dbReference type="PANTHER" id="PTHR33446">
    <property type="entry name" value="PROTEIN TONB-RELATED"/>
    <property type="match status" value="1"/>
</dbReference>
<dbReference type="Proteomes" id="UP001606300">
    <property type="component" value="Unassembled WGS sequence"/>
</dbReference>
<dbReference type="InterPro" id="IPR037682">
    <property type="entry name" value="TonB_C"/>
</dbReference>
<keyword evidence="3" id="KW-0813">Transport</keyword>
<name>A0ABW7EK01_9BURK</name>
<dbReference type="RefSeq" id="WP_394468461.1">
    <property type="nucleotide sequence ID" value="NZ_JBIGHY010000001.1"/>
</dbReference>
<sequence>MPASPIAIEPALPVPGRRLVMPARPPARGDELGPHGRRLLIGGVVAAHLLGGWALLQVDAVRNAVREVAPVLMVQMIAPPEPPKPAPPPPPAPPRRVAPTPAPVIAAAPSPTPVPAAFVAPPPPTEPAPPAPVQVAAPPAPPAPAPAPVAAPGPRQIAPSAVRYQKLPDLHFPALSKRAREEGTVVLRITVDATGRLKQATVHKSSGFDRIDQAALQDIRTARFMPYMENGQPVEWQTLAPLAYEL</sequence>
<evidence type="ECO:0000313" key="12">
    <source>
        <dbReference type="EMBL" id="MFG6412351.1"/>
    </source>
</evidence>
<evidence type="ECO:0000256" key="4">
    <source>
        <dbReference type="ARBA" id="ARBA00022475"/>
    </source>
</evidence>
<evidence type="ECO:0000256" key="7">
    <source>
        <dbReference type="ARBA" id="ARBA00022927"/>
    </source>
</evidence>
<evidence type="ECO:0000259" key="11">
    <source>
        <dbReference type="PROSITE" id="PS52015"/>
    </source>
</evidence>
<reference evidence="12 13" key="1">
    <citation type="submission" date="2024-09" db="EMBL/GenBank/DDBJ databases">
        <title>Novel species of the genus Pelomonas and Roseateles isolated from streams.</title>
        <authorList>
            <person name="Lu H."/>
        </authorList>
    </citation>
    <scope>NUCLEOTIDE SEQUENCE [LARGE SCALE GENOMIC DNA]</scope>
    <source>
        <strain evidence="12 13">DC23W</strain>
    </source>
</reference>
<keyword evidence="9" id="KW-0472">Membrane</keyword>
<keyword evidence="6" id="KW-0812">Transmembrane</keyword>
<dbReference type="InterPro" id="IPR051045">
    <property type="entry name" value="TonB-dependent_transducer"/>
</dbReference>
<keyword evidence="7" id="KW-0653">Protein transport</keyword>
<keyword evidence="13" id="KW-1185">Reference proteome</keyword>
<evidence type="ECO:0000256" key="3">
    <source>
        <dbReference type="ARBA" id="ARBA00022448"/>
    </source>
</evidence>
<keyword evidence="5" id="KW-0997">Cell inner membrane</keyword>
<evidence type="ECO:0000256" key="1">
    <source>
        <dbReference type="ARBA" id="ARBA00004383"/>
    </source>
</evidence>
<dbReference type="NCBIfam" id="TIGR01352">
    <property type="entry name" value="tonB_Cterm"/>
    <property type="match status" value="1"/>
</dbReference>
<evidence type="ECO:0000256" key="8">
    <source>
        <dbReference type="ARBA" id="ARBA00022989"/>
    </source>
</evidence>
<evidence type="ECO:0000256" key="2">
    <source>
        <dbReference type="ARBA" id="ARBA00006555"/>
    </source>
</evidence>
<organism evidence="12 13">
    <name type="scientific">Pelomonas dachongensis</name>
    <dbReference type="NCBI Taxonomy" id="3299029"/>
    <lineage>
        <taxon>Bacteria</taxon>
        <taxon>Pseudomonadati</taxon>
        <taxon>Pseudomonadota</taxon>
        <taxon>Betaproteobacteria</taxon>
        <taxon>Burkholderiales</taxon>
        <taxon>Sphaerotilaceae</taxon>
        <taxon>Roseateles</taxon>
    </lineage>
</organism>
<dbReference type="EMBL" id="JBIGHY010000001">
    <property type="protein sequence ID" value="MFG6412351.1"/>
    <property type="molecule type" value="Genomic_DNA"/>
</dbReference>
<evidence type="ECO:0000313" key="13">
    <source>
        <dbReference type="Proteomes" id="UP001606300"/>
    </source>
</evidence>
<feature type="region of interest" description="Disordered" evidence="10">
    <location>
        <begin position="118"/>
        <end position="152"/>
    </location>
</feature>
<keyword evidence="8" id="KW-1133">Transmembrane helix</keyword>
<dbReference type="Pfam" id="PF03544">
    <property type="entry name" value="TonB_C"/>
    <property type="match status" value="1"/>
</dbReference>
<feature type="compositionally biased region" description="Pro residues" evidence="10">
    <location>
        <begin position="118"/>
        <end position="151"/>
    </location>
</feature>
<gene>
    <name evidence="12" type="ORF">ACG02S_00415</name>
</gene>
<evidence type="ECO:0000256" key="5">
    <source>
        <dbReference type="ARBA" id="ARBA00022519"/>
    </source>
</evidence>
<evidence type="ECO:0000256" key="9">
    <source>
        <dbReference type="ARBA" id="ARBA00023136"/>
    </source>
</evidence>
<keyword evidence="4" id="KW-1003">Cell membrane</keyword>